<keyword evidence="4" id="KW-0378">Hydrolase</keyword>
<evidence type="ECO:0000256" key="4">
    <source>
        <dbReference type="ARBA" id="ARBA00022801"/>
    </source>
</evidence>
<dbReference type="PANTHER" id="PTHR42648">
    <property type="entry name" value="TRANSPOSASE, PUTATIVE-RELATED"/>
    <property type="match status" value="1"/>
</dbReference>
<keyword evidence="6" id="KW-0229">DNA integration</keyword>
<name>A0ABQ4Z8M5_9ASTR</name>
<keyword evidence="3" id="KW-0255">Endonuclease</keyword>
<evidence type="ECO:0000313" key="12">
    <source>
        <dbReference type="Proteomes" id="UP001151760"/>
    </source>
</evidence>
<keyword evidence="8" id="KW-0548">Nucleotidyltransferase</keyword>
<evidence type="ECO:0000256" key="8">
    <source>
        <dbReference type="ARBA" id="ARBA00022932"/>
    </source>
</evidence>
<dbReference type="Gene3D" id="3.30.420.10">
    <property type="entry name" value="Ribonuclease H-like superfamily/Ribonuclease H"/>
    <property type="match status" value="1"/>
</dbReference>
<dbReference type="InterPro" id="IPR036397">
    <property type="entry name" value="RNaseH_sf"/>
</dbReference>
<keyword evidence="2" id="KW-0479">Metal-binding</keyword>
<keyword evidence="7" id="KW-0695">RNA-directed DNA polymerase</keyword>
<gene>
    <name evidence="11" type="ORF">Tco_0752748</name>
</gene>
<sequence>MALLKDVYSTLVEAARTMMIFSKAPMFLWAEAVATACYTQNRSLIHTRHNKTPYELVHEKKPDLTFFRIFGALCYPTKGYSILQQEISSLMEQFTSPSIEMAQDICALYGLLQRQELKMLFQPMFDEHLEQSPVDEQVPSATEVNAQVAPPGTSLSTTIAQDAPSTSASSSTSDRHLPIQHQEIPEDTPIIHDVPHPQ</sequence>
<dbReference type="Proteomes" id="UP001151760">
    <property type="component" value="Unassembled WGS sequence"/>
</dbReference>
<evidence type="ECO:0000256" key="10">
    <source>
        <dbReference type="SAM" id="MobiDB-lite"/>
    </source>
</evidence>
<protein>
    <submittedName>
        <fullName evidence="11">Retrovirus-related pol polyprotein from transposon TNT 1-94</fullName>
    </submittedName>
</protein>
<keyword evidence="8" id="KW-0239">DNA-directed DNA polymerase</keyword>
<dbReference type="PANTHER" id="PTHR42648:SF11">
    <property type="entry name" value="TRANSPOSON TY4-P GAG-POL POLYPROTEIN"/>
    <property type="match status" value="1"/>
</dbReference>
<dbReference type="EMBL" id="BQNB010011106">
    <property type="protein sequence ID" value="GJS86207.1"/>
    <property type="molecule type" value="Genomic_DNA"/>
</dbReference>
<evidence type="ECO:0000256" key="9">
    <source>
        <dbReference type="ARBA" id="ARBA00023172"/>
    </source>
</evidence>
<feature type="region of interest" description="Disordered" evidence="10">
    <location>
        <begin position="132"/>
        <end position="198"/>
    </location>
</feature>
<keyword evidence="5" id="KW-0460">Magnesium</keyword>
<reference evidence="11" key="2">
    <citation type="submission" date="2022-01" db="EMBL/GenBank/DDBJ databases">
        <authorList>
            <person name="Yamashiro T."/>
            <person name="Shiraishi A."/>
            <person name="Satake H."/>
            <person name="Nakayama K."/>
        </authorList>
    </citation>
    <scope>NUCLEOTIDE SEQUENCE</scope>
</reference>
<dbReference type="InterPro" id="IPR012337">
    <property type="entry name" value="RNaseH-like_sf"/>
</dbReference>
<keyword evidence="9" id="KW-0233">DNA recombination</keyword>
<evidence type="ECO:0000256" key="2">
    <source>
        <dbReference type="ARBA" id="ARBA00022723"/>
    </source>
</evidence>
<comment type="caution">
    <text evidence="11">The sequence shown here is derived from an EMBL/GenBank/DDBJ whole genome shotgun (WGS) entry which is preliminary data.</text>
</comment>
<reference evidence="11" key="1">
    <citation type="journal article" date="2022" name="Int. J. Mol. Sci.">
        <title>Draft Genome of Tanacetum Coccineum: Genomic Comparison of Closely Related Tanacetum-Family Plants.</title>
        <authorList>
            <person name="Yamashiro T."/>
            <person name="Shiraishi A."/>
            <person name="Nakayama K."/>
            <person name="Satake H."/>
        </authorList>
    </citation>
    <scope>NUCLEOTIDE SEQUENCE</scope>
</reference>
<keyword evidence="12" id="KW-1185">Reference proteome</keyword>
<dbReference type="SUPFAM" id="SSF53098">
    <property type="entry name" value="Ribonuclease H-like"/>
    <property type="match status" value="1"/>
</dbReference>
<evidence type="ECO:0000256" key="3">
    <source>
        <dbReference type="ARBA" id="ARBA00022759"/>
    </source>
</evidence>
<keyword evidence="1" id="KW-0540">Nuclease</keyword>
<dbReference type="InterPro" id="IPR039537">
    <property type="entry name" value="Retrotran_Ty1/copia-like"/>
</dbReference>
<evidence type="ECO:0000256" key="1">
    <source>
        <dbReference type="ARBA" id="ARBA00022722"/>
    </source>
</evidence>
<accession>A0ABQ4Z8M5</accession>
<evidence type="ECO:0000313" key="11">
    <source>
        <dbReference type="EMBL" id="GJS86207.1"/>
    </source>
</evidence>
<feature type="compositionally biased region" description="Polar residues" evidence="10">
    <location>
        <begin position="153"/>
        <end position="164"/>
    </location>
</feature>
<feature type="compositionally biased region" description="Basic and acidic residues" evidence="10">
    <location>
        <begin position="189"/>
        <end position="198"/>
    </location>
</feature>
<evidence type="ECO:0000256" key="5">
    <source>
        <dbReference type="ARBA" id="ARBA00022842"/>
    </source>
</evidence>
<evidence type="ECO:0000256" key="7">
    <source>
        <dbReference type="ARBA" id="ARBA00022918"/>
    </source>
</evidence>
<evidence type="ECO:0000256" key="6">
    <source>
        <dbReference type="ARBA" id="ARBA00022908"/>
    </source>
</evidence>
<organism evidence="11 12">
    <name type="scientific">Tanacetum coccineum</name>
    <dbReference type="NCBI Taxonomy" id="301880"/>
    <lineage>
        <taxon>Eukaryota</taxon>
        <taxon>Viridiplantae</taxon>
        <taxon>Streptophyta</taxon>
        <taxon>Embryophyta</taxon>
        <taxon>Tracheophyta</taxon>
        <taxon>Spermatophyta</taxon>
        <taxon>Magnoliopsida</taxon>
        <taxon>eudicotyledons</taxon>
        <taxon>Gunneridae</taxon>
        <taxon>Pentapetalae</taxon>
        <taxon>asterids</taxon>
        <taxon>campanulids</taxon>
        <taxon>Asterales</taxon>
        <taxon>Asteraceae</taxon>
        <taxon>Asteroideae</taxon>
        <taxon>Anthemideae</taxon>
        <taxon>Anthemidinae</taxon>
        <taxon>Tanacetum</taxon>
    </lineage>
</organism>
<proteinExistence type="predicted"/>
<keyword evidence="8" id="KW-0808">Transferase</keyword>